<accession>S9QFK7</accession>
<feature type="region of interest" description="Disordered" evidence="1">
    <location>
        <begin position="150"/>
        <end position="178"/>
    </location>
</feature>
<reference evidence="2" key="1">
    <citation type="submission" date="2013-05" db="EMBL/GenBank/DDBJ databases">
        <title>Genome assembly of Cystobacter fuscus DSM 2262.</title>
        <authorList>
            <person name="Sharma G."/>
            <person name="Khatri I."/>
            <person name="Kaur C."/>
            <person name="Mayilraj S."/>
            <person name="Subramanian S."/>
        </authorList>
    </citation>
    <scope>NUCLEOTIDE SEQUENCE [LARGE SCALE GENOMIC DNA]</scope>
    <source>
        <strain evidence="2">DSM 2262</strain>
    </source>
</reference>
<dbReference type="eggNOG" id="ENOG502ZMFK">
    <property type="taxonomic scope" value="Bacteria"/>
</dbReference>
<evidence type="ECO:0000313" key="2">
    <source>
        <dbReference type="EMBL" id="EPX55113.1"/>
    </source>
</evidence>
<name>S9QFK7_CYSF2</name>
<gene>
    <name evidence="2" type="ORF">D187_009619</name>
</gene>
<proteinExistence type="predicted"/>
<organism evidence="2 3">
    <name type="scientific">Cystobacter fuscus (strain ATCC 25194 / DSM 2262 / NBRC 100088 / M29)</name>
    <dbReference type="NCBI Taxonomy" id="1242864"/>
    <lineage>
        <taxon>Bacteria</taxon>
        <taxon>Pseudomonadati</taxon>
        <taxon>Myxococcota</taxon>
        <taxon>Myxococcia</taxon>
        <taxon>Myxococcales</taxon>
        <taxon>Cystobacterineae</taxon>
        <taxon>Archangiaceae</taxon>
        <taxon>Cystobacter</taxon>
    </lineage>
</organism>
<keyword evidence="3" id="KW-1185">Reference proteome</keyword>
<dbReference type="Proteomes" id="UP000011682">
    <property type="component" value="Unassembled WGS sequence"/>
</dbReference>
<dbReference type="OrthoDB" id="5484783at2"/>
<dbReference type="AlphaFoldDB" id="S9QFK7"/>
<evidence type="ECO:0000256" key="1">
    <source>
        <dbReference type="SAM" id="MobiDB-lite"/>
    </source>
</evidence>
<comment type="caution">
    <text evidence="2">The sequence shown here is derived from an EMBL/GenBank/DDBJ whole genome shotgun (WGS) entry which is preliminary data.</text>
</comment>
<dbReference type="EMBL" id="ANAH02000074">
    <property type="protein sequence ID" value="EPX55113.1"/>
    <property type="molecule type" value="Genomic_DNA"/>
</dbReference>
<sequence>MTHAAAHSADDTELTNAPSFGRDKQSWYRDGFDKVYEVFWLNVFGPKLVESIGRERVLSTPAWRVEELPNGCVLLVTRPTASDFASDEARLAQARAHVHLRPDLDFDTVLRTLRARSATLAPVQPLFPPDVAPLLSRVVDHVASHQRQRTIAELNTWRPPEPEEWRPSSSALPPDVEDPERACEHYRHLAEHLVALLHTEVPSVFDATPESLTEVDFYLWREEFPTSRPREAIDAHAVPALGAYLGEVLVRHLGGQWLPRQKLEEAQVRVGPRLWLPFIRARHALSSRQALLDASLTQLYRVAERHRG</sequence>
<protein>
    <submittedName>
        <fullName evidence="2">Uncharacterized protein</fullName>
    </submittedName>
</protein>
<evidence type="ECO:0000313" key="3">
    <source>
        <dbReference type="Proteomes" id="UP000011682"/>
    </source>
</evidence>